<dbReference type="InterPro" id="IPR036249">
    <property type="entry name" value="Thioredoxin-like_sf"/>
</dbReference>
<dbReference type="Gene3D" id="3.40.30.10">
    <property type="entry name" value="Glutaredoxin"/>
    <property type="match status" value="1"/>
</dbReference>
<dbReference type="PROSITE" id="PS51352">
    <property type="entry name" value="THIOREDOXIN_2"/>
    <property type="match status" value="1"/>
</dbReference>
<dbReference type="Gene3D" id="1.25.40.10">
    <property type="entry name" value="Tetratricopeptide repeat domain"/>
    <property type="match status" value="2"/>
</dbReference>
<evidence type="ECO:0000256" key="4">
    <source>
        <dbReference type="ARBA" id="ARBA00023157"/>
    </source>
</evidence>
<dbReference type="InterPro" id="IPR005746">
    <property type="entry name" value="Thioredoxin"/>
</dbReference>
<evidence type="ECO:0000256" key="3">
    <source>
        <dbReference type="ARBA" id="ARBA00022982"/>
    </source>
</evidence>
<comment type="similarity">
    <text evidence="1">Belongs to the thioredoxin family.</text>
</comment>
<evidence type="ECO:0000313" key="8">
    <source>
        <dbReference type="EMBL" id="MFC3674502.1"/>
    </source>
</evidence>
<dbReference type="Pfam" id="PF00085">
    <property type="entry name" value="Thioredoxin"/>
    <property type="match status" value="1"/>
</dbReference>
<accession>A0ABV7VCG0</accession>
<dbReference type="EMBL" id="JBHRYJ010000001">
    <property type="protein sequence ID" value="MFC3674502.1"/>
    <property type="molecule type" value="Genomic_DNA"/>
</dbReference>
<dbReference type="PANTHER" id="PTHR45663">
    <property type="entry name" value="GEO12009P1"/>
    <property type="match status" value="1"/>
</dbReference>
<evidence type="ECO:0000256" key="6">
    <source>
        <dbReference type="NCBIfam" id="TIGR01068"/>
    </source>
</evidence>
<evidence type="ECO:0000256" key="2">
    <source>
        <dbReference type="ARBA" id="ARBA00022448"/>
    </source>
</evidence>
<sequence length="310" mass="32694">MDILGANPAPAPAAVPGGDAVKDVDITTFMQDVVQASMTTPVLVDFWAPWCGPCKTLGPMLEKIVKASNGKVKLVKVNIDEPQNQPLAQQLRIQSIPAVFAFSGGQPVDGFVGALPESQLKKFVEGLAGGALEGDTATQMIEAGKAALGVQDWTEAATAFSTALGTEPENVAALAGLARALVGMGEIEEAKEVLTQVPEAPVEHADVAAVRAALALHEEGAQAAGQLKPLEDAVAANPNDHQARLDYATALMGANRQQEAIDQLLDVVKRDRKWNDEAARKQLVKIFEALGPMDPLVVDARRRLSSILFA</sequence>
<dbReference type="RefSeq" id="WP_379721591.1">
    <property type="nucleotide sequence ID" value="NZ_JBHRYJ010000001.1"/>
</dbReference>
<dbReference type="PROSITE" id="PS00194">
    <property type="entry name" value="THIOREDOXIN_1"/>
    <property type="match status" value="1"/>
</dbReference>
<dbReference type="NCBIfam" id="TIGR01068">
    <property type="entry name" value="thioredoxin"/>
    <property type="match status" value="1"/>
</dbReference>
<organism evidence="8 9">
    <name type="scientific">Ferrovibrio xuzhouensis</name>
    <dbReference type="NCBI Taxonomy" id="1576914"/>
    <lineage>
        <taxon>Bacteria</taxon>
        <taxon>Pseudomonadati</taxon>
        <taxon>Pseudomonadota</taxon>
        <taxon>Alphaproteobacteria</taxon>
        <taxon>Rhodospirillales</taxon>
        <taxon>Rhodospirillaceae</taxon>
        <taxon>Ferrovibrio</taxon>
    </lineage>
</organism>
<feature type="domain" description="Thioredoxin" evidence="7">
    <location>
        <begin position="9"/>
        <end position="129"/>
    </location>
</feature>
<proteinExistence type="inferred from homology"/>
<dbReference type="InterPro" id="IPR013766">
    <property type="entry name" value="Thioredoxin_domain"/>
</dbReference>
<keyword evidence="2" id="KW-0813">Transport</keyword>
<evidence type="ECO:0000256" key="1">
    <source>
        <dbReference type="ARBA" id="ARBA00008987"/>
    </source>
</evidence>
<dbReference type="InterPro" id="IPR017937">
    <property type="entry name" value="Thioredoxin_CS"/>
</dbReference>
<dbReference type="PRINTS" id="PR00421">
    <property type="entry name" value="THIOREDOXIN"/>
</dbReference>
<protein>
    <recommendedName>
        <fullName evidence="6">Thioredoxin</fullName>
    </recommendedName>
</protein>
<evidence type="ECO:0000259" key="7">
    <source>
        <dbReference type="PROSITE" id="PS51352"/>
    </source>
</evidence>
<keyword evidence="3" id="KW-0249">Electron transport</keyword>
<evidence type="ECO:0000256" key="5">
    <source>
        <dbReference type="ARBA" id="ARBA00023284"/>
    </source>
</evidence>
<gene>
    <name evidence="8" type="primary">trxA</name>
    <name evidence="8" type="ORF">ACFOOQ_03045</name>
</gene>
<keyword evidence="9" id="KW-1185">Reference proteome</keyword>
<name>A0ABV7VCG0_9PROT</name>
<comment type="caution">
    <text evidence="8">The sequence shown here is derived from an EMBL/GenBank/DDBJ whole genome shotgun (WGS) entry which is preliminary data.</text>
</comment>
<keyword evidence="5" id="KW-0676">Redox-active center</keyword>
<keyword evidence="4" id="KW-1015">Disulfide bond</keyword>
<evidence type="ECO:0000313" key="9">
    <source>
        <dbReference type="Proteomes" id="UP001595711"/>
    </source>
</evidence>
<dbReference type="CDD" id="cd02956">
    <property type="entry name" value="ybbN"/>
    <property type="match status" value="1"/>
</dbReference>
<dbReference type="PANTHER" id="PTHR45663:SF11">
    <property type="entry name" value="GEO12009P1"/>
    <property type="match status" value="1"/>
</dbReference>
<dbReference type="Pfam" id="PF14559">
    <property type="entry name" value="TPR_19"/>
    <property type="match status" value="1"/>
</dbReference>
<dbReference type="SUPFAM" id="SSF52833">
    <property type="entry name" value="Thioredoxin-like"/>
    <property type="match status" value="1"/>
</dbReference>
<dbReference type="InterPro" id="IPR011990">
    <property type="entry name" value="TPR-like_helical_dom_sf"/>
</dbReference>
<reference evidence="9" key="1">
    <citation type="journal article" date="2019" name="Int. J. Syst. Evol. Microbiol.">
        <title>The Global Catalogue of Microorganisms (GCM) 10K type strain sequencing project: providing services to taxonomists for standard genome sequencing and annotation.</title>
        <authorList>
            <consortium name="The Broad Institute Genomics Platform"/>
            <consortium name="The Broad Institute Genome Sequencing Center for Infectious Disease"/>
            <person name="Wu L."/>
            <person name="Ma J."/>
        </authorList>
    </citation>
    <scope>NUCLEOTIDE SEQUENCE [LARGE SCALE GENOMIC DNA]</scope>
    <source>
        <strain evidence="9">KCTC 42182</strain>
    </source>
</reference>
<dbReference type="Pfam" id="PF14561">
    <property type="entry name" value="TPR_20"/>
    <property type="match status" value="1"/>
</dbReference>
<dbReference type="Proteomes" id="UP001595711">
    <property type="component" value="Unassembled WGS sequence"/>
</dbReference>
<dbReference type="SUPFAM" id="SSF48452">
    <property type="entry name" value="TPR-like"/>
    <property type="match status" value="1"/>
</dbReference>